<dbReference type="OrthoDB" id="342730at2759"/>
<evidence type="ECO:0000313" key="3">
    <source>
        <dbReference type="Proteomes" id="UP000663832"/>
    </source>
</evidence>
<gene>
    <name evidence="2" type="ORF">BJG266_LOCUS4803</name>
    <name evidence="1" type="ORF">QVE165_LOCUS1897</name>
</gene>
<dbReference type="EMBL" id="CAJNOM010000006">
    <property type="protein sequence ID" value="CAF0758202.1"/>
    <property type="molecule type" value="Genomic_DNA"/>
</dbReference>
<protein>
    <submittedName>
        <fullName evidence="2">Uncharacterized protein</fullName>
    </submittedName>
</protein>
<organism evidence="2 4">
    <name type="scientific">Adineta steineri</name>
    <dbReference type="NCBI Taxonomy" id="433720"/>
    <lineage>
        <taxon>Eukaryota</taxon>
        <taxon>Metazoa</taxon>
        <taxon>Spiralia</taxon>
        <taxon>Gnathifera</taxon>
        <taxon>Rotifera</taxon>
        <taxon>Eurotatoria</taxon>
        <taxon>Bdelloidea</taxon>
        <taxon>Adinetida</taxon>
        <taxon>Adinetidae</taxon>
        <taxon>Adineta</taxon>
    </lineage>
</organism>
<dbReference type="Proteomes" id="UP000663877">
    <property type="component" value="Unassembled WGS sequence"/>
</dbReference>
<evidence type="ECO:0000313" key="1">
    <source>
        <dbReference type="EMBL" id="CAF0758202.1"/>
    </source>
</evidence>
<evidence type="ECO:0000313" key="2">
    <source>
        <dbReference type="EMBL" id="CAF0793519.1"/>
    </source>
</evidence>
<evidence type="ECO:0000313" key="4">
    <source>
        <dbReference type="Proteomes" id="UP000663877"/>
    </source>
</evidence>
<dbReference type="EMBL" id="CAJNOI010000012">
    <property type="protein sequence ID" value="CAF0793519.1"/>
    <property type="molecule type" value="Genomic_DNA"/>
</dbReference>
<accession>A0A813SD77</accession>
<dbReference type="Proteomes" id="UP000663832">
    <property type="component" value="Unassembled WGS sequence"/>
</dbReference>
<comment type="caution">
    <text evidence="2">The sequence shown here is derived from an EMBL/GenBank/DDBJ whole genome shotgun (WGS) entry which is preliminary data.</text>
</comment>
<reference evidence="2" key="1">
    <citation type="submission" date="2021-02" db="EMBL/GenBank/DDBJ databases">
        <authorList>
            <person name="Nowell W R."/>
        </authorList>
    </citation>
    <scope>NUCLEOTIDE SEQUENCE</scope>
</reference>
<proteinExistence type="predicted"/>
<name>A0A813SD77_9BILA</name>
<sequence length="80" mass="8689">MVRSSHNKMQKDSKEGIVIAGGPDALIETDYAEGLFVNHLGEIFVADNGERKITCWSPESKNVDVIVGGNGKGYQPNQLN</sequence>
<keyword evidence="3" id="KW-1185">Reference proteome</keyword>
<dbReference type="AlphaFoldDB" id="A0A813SD77"/>